<dbReference type="RefSeq" id="XP_048137944.1">
    <property type="nucleotide sequence ID" value="XM_048281987.1"/>
</dbReference>
<dbReference type="PANTHER" id="PTHR47186">
    <property type="entry name" value="LEUCINE-RICH REPEAT-CONTAINING PROTEIN 57"/>
    <property type="match status" value="1"/>
</dbReference>
<accession>A0ABM3HMW4</accession>
<dbReference type="PANTHER" id="PTHR47186:SF3">
    <property type="entry name" value="OS09G0267800 PROTEIN"/>
    <property type="match status" value="1"/>
</dbReference>
<dbReference type="InterPro" id="IPR032675">
    <property type="entry name" value="LRR_dom_sf"/>
</dbReference>
<dbReference type="Proteomes" id="UP000827889">
    <property type="component" value="Chromosome 7"/>
</dbReference>
<reference evidence="2" key="1">
    <citation type="submission" date="2025-08" db="UniProtKB">
        <authorList>
            <consortium name="RefSeq"/>
        </authorList>
    </citation>
    <scope>IDENTIFICATION</scope>
    <source>
        <tissue evidence="2">Leaf</tissue>
    </source>
</reference>
<dbReference type="Gene3D" id="3.80.10.10">
    <property type="entry name" value="Ribonuclease Inhibitor"/>
    <property type="match status" value="1"/>
</dbReference>
<gene>
    <name evidence="2" type="primary">LOC125315883</name>
</gene>
<keyword evidence="1" id="KW-1185">Reference proteome</keyword>
<evidence type="ECO:0000313" key="2">
    <source>
        <dbReference type="RefSeq" id="XP_048137944.1"/>
    </source>
</evidence>
<name>A0ABM3HMW4_9MYRT</name>
<dbReference type="SUPFAM" id="SSF52058">
    <property type="entry name" value="L domain-like"/>
    <property type="match status" value="1"/>
</dbReference>
<dbReference type="GeneID" id="125315883"/>
<proteinExistence type="predicted"/>
<organism evidence="1 2">
    <name type="scientific">Rhodamnia argentea</name>
    <dbReference type="NCBI Taxonomy" id="178133"/>
    <lineage>
        <taxon>Eukaryota</taxon>
        <taxon>Viridiplantae</taxon>
        <taxon>Streptophyta</taxon>
        <taxon>Embryophyta</taxon>
        <taxon>Tracheophyta</taxon>
        <taxon>Spermatophyta</taxon>
        <taxon>Magnoliopsida</taxon>
        <taxon>eudicotyledons</taxon>
        <taxon>Gunneridae</taxon>
        <taxon>Pentapetalae</taxon>
        <taxon>rosids</taxon>
        <taxon>malvids</taxon>
        <taxon>Myrtales</taxon>
        <taxon>Myrtaceae</taxon>
        <taxon>Myrtoideae</taxon>
        <taxon>Myrteae</taxon>
        <taxon>Australasian group</taxon>
        <taxon>Rhodamnia</taxon>
    </lineage>
</organism>
<sequence>MTVVVARSGGLRSRVVDGGGGLAKIAKEEELCTVACKLKVLKLAGSESLIKTPSFSEFRSLERLVLKDFQRLDEIDRSIGKLERLICLKIKWCPSLRELPEEIGHLTALRELILIQVYSVCHLPDSIGNLRLLSRLEMDNTGLVELPDTIQRLDDLEHLSLTNCTNLDTLSDDVWRLKSLKELDLSGSSMRKPRFWIADVLKHFLGANSFSIRTQPPRDLPLLDDVEDCWCPGRTLEQDGLVLSEDQEVYPSPEKSEDNLRARILCASKALTC</sequence>
<evidence type="ECO:0000313" key="1">
    <source>
        <dbReference type="Proteomes" id="UP000827889"/>
    </source>
</evidence>
<protein>
    <submittedName>
        <fullName evidence="2">Disease resistance protein RUN1-like</fullName>
    </submittedName>
</protein>